<feature type="non-terminal residue" evidence="2">
    <location>
        <position position="176"/>
    </location>
</feature>
<reference evidence="2" key="1">
    <citation type="submission" date="2018-06" db="EMBL/GenBank/DDBJ databases">
        <authorList>
            <person name="Zhirakovskaya E."/>
        </authorList>
    </citation>
    <scope>NUCLEOTIDE SEQUENCE</scope>
</reference>
<feature type="transmembrane region" description="Helical" evidence="1">
    <location>
        <begin position="80"/>
        <end position="99"/>
    </location>
</feature>
<feature type="transmembrane region" description="Helical" evidence="1">
    <location>
        <begin position="12"/>
        <end position="36"/>
    </location>
</feature>
<keyword evidence="1" id="KW-0472">Membrane</keyword>
<evidence type="ECO:0008006" key="3">
    <source>
        <dbReference type="Google" id="ProtNLM"/>
    </source>
</evidence>
<gene>
    <name evidence="2" type="ORF">MNBD_DELTA03-1546</name>
</gene>
<dbReference type="InterPro" id="IPR018710">
    <property type="entry name" value="DUF2232"/>
</dbReference>
<dbReference type="AlphaFoldDB" id="A0A3B0V977"/>
<feature type="transmembrane region" description="Helical" evidence="1">
    <location>
        <begin position="111"/>
        <end position="130"/>
    </location>
</feature>
<keyword evidence="1" id="KW-0812">Transmembrane</keyword>
<dbReference type="EMBL" id="UOEX01000125">
    <property type="protein sequence ID" value="VAW35342.1"/>
    <property type="molecule type" value="Genomic_DNA"/>
</dbReference>
<protein>
    <recommendedName>
        <fullName evidence="3">DUF2232 domain-containing protein</fullName>
    </recommendedName>
</protein>
<evidence type="ECO:0000256" key="1">
    <source>
        <dbReference type="SAM" id="Phobius"/>
    </source>
</evidence>
<organism evidence="2">
    <name type="scientific">hydrothermal vent metagenome</name>
    <dbReference type="NCBI Taxonomy" id="652676"/>
    <lineage>
        <taxon>unclassified sequences</taxon>
        <taxon>metagenomes</taxon>
        <taxon>ecological metagenomes</taxon>
    </lineage>
</organism>
<accession>A0A3B0V977</accession>
<evidence type="ECO:0000313" key="2">
    <source>
        <dbReference type="EMBL" id="VAW35342.1"/>
    </source>
</evidence>
<sequence>MEQAKRSFSGQYYLTAIGITALILTLPVVSSFFFWLYFITPLPIIYYITVLDFKRGSRLAAYAAVPAAGLILVKTADVQIVFSALSLIPAGIIIGQSINRGDSIHRAGLKGIGAIILTWLVLGVVFSAFSQVNIYKAVLKEIDTSLSIAFKSYSTSPGLTPDSKAQLKEVFQRTRE</sequence>
<name>A0A3B0V977_9ZZZZ</name>
<dbReference type="Pfam" id="PF09991">
    <property type="entry name" value="DUF2232"/>
    <property type="match status" value="1"/>
</dbReference>
<proteinExistence type="predicted"/>
<keyword evidence="1" id="KW-1133">Transmembrane helix</keyword>